<evidence type="ECO:0000256" key="6">
    <source>
        <dbReference type="SAM" id="Phobius"/>
    </source>
</evidence>
<evidence type="ECO:0000256" key="1">
    <source>
        <dbReference type="ARBA" id="ARBA00004651"/>
    </source>
</evidence>
<dbReference type="Pfam" id="PF02308">
    <property type="entry name" value="MgtC"/>
    <property type="match status" value="1"/>
</dbReference>
<protein>
    <recommendedName>
        <fullName evidence="7">MgtC/SapB/SrpB/YhiD N-terminal domain-containing protein</fullName>
    </recommendedName>
</protein>
<feature type="transmembrane region" description="Helical" evidence="6">
    <location>
        <begin position="112"/>
        <end position="130"/>
    </location>
</feature>
<dbReference type="PANTHER" id="PTHR33778:SF1">
    <property type="entry name" value="MAGNESIUM TRANSPORTER YHID-RELATED"/>
    <property type="match status" value="1"/>
</dbReference>
<dbReference type="InterPro" id="IPR036259">
    <property type="entry name" value="MFS_trans_sf"/>
</dbReference>
<name>A0A0F9YBG1_9ZZZZ</name>
<keyword evidence="3 6" id="KW-0812">Transmembrane</keyword>
<feature type="transmembrane region" description="Helical" evidence="6">
    <location>
        <begin position="27"/>
        <end position="44"/>
    </location>
</feature>
<evidence type="ECO:0000259" key="7">
    <source>
        <dbReference type="Pfam" id="PF02308"/>
    </source>
</evidence>
<accession>A0A0F9YBG1</accession>
<keyword evidence="4 6" id="KW-1133">Transmembrane helix</keyword>
<comment type="subcellular location">
    <subcellularLocation>
        <location evidence="1">Cell membrane</location>
        <topology evidence="1">Multi-pass membrane protein</topology>
    </subcellularLocation>
</comment>
<evidence type="ECO:0000256" key="3">
    <source>
        <dbReference type="ARBA" id="ARBA00022692"/>
    </source>
</evidence>
<feature type="transmembrane region" description="Helical" evidence="6">
    <location>
        <begin position="56"/>
        <end position="74"/>
    </location>
</feature>
<evidence type="ECO:0000256" key="5">
    <source>
        <dbReference type="ARBA" id="ARBA00023136"/>
    </source>
</evidence>
<dbReference type="InterPro" id="IPR049177">
    <property type="entry name" value="MgtC_SapB_SrpB_YhiD_N"/>
</dbReference>
<keyword evidence="5 6" id="KW-0472">Membrane</keyword>
<dbReference type="InterPro" id="IPR003416">
    <property type="entry name" value="MgtC/SapB/SrpB/YhiD_fam"/>
</dbReference>
<sequence length="162" mass="17097">MTVWQTIVNTFASEFSDLSDIENATRVTIRLILATVLGGILGWEREHQGKAAGIRTHMLVCLGAVLFVVAADRSGAMDDALSRVVQGVIAGVGFLCAGTIIKTDSQQDVRGLTTAAGIWFTAAIGVALGLGNETTAIVSTLLALLVLHVVPLVFPKSHEQEQ</sequence>
<dbReference type="PANTHER" id="PTHR33778">
    <property type="entry name" value="PROTEIN MGTC"/>
    <property type="match status" value="1"/>
</dbReference>
<dbReference type="PRINTS" id="PR01837">
    <property type="entry name" value="MGTCSAPBPROT"/>
</dbReference>
<feature type="transmembrane region" description="Helical" evidence="6">
    <location>
        <begin position="80"/>
        <end position="100"/>
    </location>
</feature>
<comment type="caution">
    <text evidence="8">The sequence shown here is derived from an EMBL/GenBank/DDBJ whole genome shotgun (WGS) entry which is preliminary data.</text>
</comment>
<dbReference type="SUPFAM" id="SSF103473">
    <property type="entry name" value="MFS general substrate transporter"/>
    <property type="match status" value="1"/>
</dbReference>
<reference evidence="8" key="1">
    <citation type="journal article" date="2015" name="Nature">
        <title>Complex archaea that bridge the gap between prokaryotes and eukaryotes.</title>
        <authorList>
            <person name="Spang A."/>
            <person name="Saw J.H."/>
            <person name="Jorgensen S.L."/>
            <person name="Zaremba-Niedzwiedzka K."/>
            <person name="Martijn J."/>
            <person name="Lind A.E."/>
            <person name="van Eijk R."/>
            <person name="Schleper C."/>
            <person name="Guy L."/>
            <person name="Ettema T.J."/>
        </authorList>
    </citation>
    <scope>NUCLEOTIDE SEQUENCE</scope>
</reference>
<evidence type="ECO:0000256" key="4">
    <source>
        <dbReference type="ARBA" id="ARBA00022989"/>
    </source>
</evidence>
<gene>
    <name evidence="8" type="ORF">LCGC14_0030450</name>
</gene>
<dbReference type="GO" id="GO:0005886">
    <property type="term" value="C:plasma membrane"/>
    <property type="evidence" value="ECO:0007669"/>
    <property type="project" value="UniProtKB-SubCell"/>
</dbReference>
<keyword evidence="2" id="KW-1003">Cell membrane</keyword>
<dbReference type="AlphaFoldDB" id="A0A0F9YBG1"/>
<organism evidence="8">
    <name type="scientific">marine sediment metagenome</name>
    <dbReference type="NCBI Taxonomy" id="412755"/>
    <lineage>
        <taxon>unclassified sequences</taxon>
        <taxon>metagenomes</taxon>
        <taxon>ecological metagenomes</taxon>
    </lineage>
</organism>
<evidence type="ECO:0000313" key="8">
    <source>
        <dbReference type="EMBL" id="KKO09552.1"/>
    </source>
</evidence>
<proteinExistence type="predicted"/>
<feature type="transmembrane region" description="Helical" evidence="6">
    <location>
        <begin position="136"/>
        <end position="154"/>
    </location>
</feature>
<dbReference type="EMBL" id="LAZR01000006">
    <property type="protein sequence ID" value="KKO09552.1"/>
    <property type="molecule type" value="Genomic_DNA"/>
</dbReference>
<evidence type="ECO:0000256" key="2">
    <source>
        <dbReference type="ARBA" id="ARBA00022475"/>
    </source>
</evidence>
<feature type="domain" description="MgtC/SapB/SrpB/YhiD N-terminal" evidence="7">
    <location>
        <begin position="31"/>
        <end position="151"/>
    </location>
</feature>